<organism evidence="10 11">
    <name type="scientific">Methanolobus chelungpuianus</name>
    <dbReference type="NCBI Taxonomy" id="502115"/>
    <lineage>
        <taxon>Archaea</taxon>
        <taxon>Methanobacteriati</taxon>
        <taxon>Methanobacteriota</taxon>
        <taxon>Stenosarchaea group</taxon>
        <taxon>Methanomicrobia</taxon>
        <taxon>Methanosarcinales</taxon>
        <taxon>Methanosarcinaceae</taxon>
        <taxon>Methanolobus</taxon>
    </lineage>
</organism>
<dbReference type="RefSeq" id="WP_256622971.1">
    <property type="nucleotide sequence ID" value="NZ_JTEO01000004.1"/>
</dbReference>
<comment type="function">
    <text evidence="7">Part of the RFC clamp loader complex which loads the PCNA sliding clamp onto DNA.</text>
</comment>
<evidence type="ECO:0000256" key="7">
    <source>
        <dbReference type="HAMAP-Rule" id="MF_01508"/>
    </source>
</evidence>
<evidence type="ECO:0000256" key="3">
    <source>
        <dbReference type="ARBA" id="ARBA00022705"/>
    </source>
</evidence>
<dbReference type="SUPFAM" id="SSF52540">
    <property type="entry name" value="P-loop containing nucleoside triphosphate hydrolases"/>
    <property type="match status" value="1"/>
</dbReference>
<feature type="domain" description="AAA+ ATPase" evidence="9">
    <location>
        <begin position="42"/>
        <end position="165"/>
    </location>
</feature>
<keyword evidence="11" id="KW-1185">Reference proteome</keyword>
<dbReference type="InterPro" id="IPR003593">
    <property type="entry name" value="AAA+_ATPase"/>
</dbReference>
<feature type="compositionally biased region" description="Basic and acidic residues" evidence="8">
    <location>
        <begin position="447"/>
        <end position="456"/>
    </location>
</feature>
<dbReference type="PANTHER" id="PTHR23389:SF6">
    <property type="entry name" value="REPLICATION FACTOR C SUBUNIT 1"/>
    <property type="match status" value="1"/>
</dbReference>
<comment type="similarity">
    <text evidence="1 7">Belongs to the activator 1 small subunits family. RfcL subfamily.</text>
</comment>
<evidence type="ECO:0000313" key="11">
    <source>
        <dbReference type="Proteomes" id="UP001206983"/>
    </source>
</evidence>
<keyword evidence="3 7" id="KW-0235">DNA replication</keyword>
<dbReference type="CDD" id="cd18140">
    <property type="entry name" value="HLD_clamp_RFC"/>
    <property type="match status" value="1"/>
</dbReference>
<evidence type="ECO:0000256" key="4">
    <source>
        <dbReference type="ARBA" id="ARBA00022741"/>
    </source>
</evidence>
<dbReference type="HAMAP" id="MF_01508">
    <property type="entry name" value="RfcL"/>
    <property type="match status" value="1"/>
</dbReference>
<dbReference type="GO" id="GO:0006260">
    <property type="term" value="P:DNA replication"/>
    <property type="evidence" value="ECO:0007669"/>
    <property type="project" value="UniProtKB-UniRule"/>
</dbReference>
<evidence type="ECO:0000259" key="9">
    <source>
        <dbReference type="SMART" id="SM00382"/>
    </source>
</evidence>
<name>A0AAE3HAD4_9EURY</name>
<evidence type="ECO:0000313" key="10">
    <source>
        <dbReference type="EMBL" id="MCQ6963077.1"/>
    </source>
</evidence>
<feature type="region of interest" description="Disordered" evidence="8">
    <location>
        <begin position="427"/>
        <end position="530"/>
    </location>
</feature>
<keyword evidence="5 7" id="KW-0067">ATP-binding</keyword>
<dbReference type="GO" id="GO:0003689">
    <property type="term" value="F:DNA clamp loader activity"/>
    <property type="evidence" value="ECO:0007669"/>
    <property type="project" value="UniProtKB-UniRule"/>
</dbReference>
<accession>A0AAE3HAD4</accession>
<dbReference type="InterPro" id="IPR023935">
    <property type="entry name" value="Rep_factor-C_lsu"/>
</dbReference>
<dbReference type="PANTHER" id="PTHR23389">
    <property type="entry name" value="CHROMOSOME TRANSMISSION FIDELITY FACTOR 18"/>
    <property type="match status" value="1"/>
</dbReference>
<dbReference type="GO" id="GO:0005524">
    <property type="term" value="F:ATP binding"/>
    <property type="evidence" value="ECO:0007669"/>
    <property type="project" value="UniProtKB-UniRule"/>
</dbReference>
<dbReference type="Gene3D" id="3.40.50.300">
    <property type="entry name" value="P-loop containing nucleotide triphosphate hydrolases"/>
    <property type="match status" value="1"/>
</dbReference>
<proteinExistence type="inferred from homology"/>
<sequence>MTVQMEWAEKYRPGTLSDVVGHKKPIEDLRKWGDSWVHGTPEVKAVILHGQAGIGKTSSAHAMAADYGWEVIELNASDQRTAGVIEKVAGSASQMRTLTGMSGRRLIILDEADNLHGTSDSGGARAIIDVIKNTSQPIILIANDIYGISSTLRALCLEIKFPAIQARSMIPALREIAKAEGLVCGVGMLEKIAENADGDFRSAVNDLQAVSMGRTEIRLEDISTAERDNKESVFRVVGKIFRGKSVKSALEASYTLDETPEDLIQWIDENLPQQYKDKDEEKITPDIVEAYGYLSRADRFLGRVRRRQNYRMWRYASMLMTGGTVVSKSRLRGGGFEKYQPPSLWRRMGQIRSRRNMRDNIASKIGAHSHESMRYSRTELAFVYSRLLEDDDYAAQVVAILDLDPDELVQLTGNKKLTKRLQEVYDRSRSLRPESDEGPAFFTPPAEKARISKKGPDQLSLDSLMSVKPAVKEPVSPNEDSSGYDPDLSSVSDTGAAPACDSNSGTASGSGVNSSRKSVQRKPQKTLFDF</sequence>
<dbReference type="NCBIfam" id="NF003229">
    <property type="entry name" value="PRK04195.1-5"/>
    <property type="match status" value="1"/>
</dbReference>
<evidence type="ECO:0000256" key="8">
    <source>
        <dbReference type="SAM" id="MobiDB-lite"/>
    </source>
</evidence>
<dbReference type="CDD" id="cd00009">
    <property type="entry name" value="AAA"/>
    <property type="match status" value="1"/>
</dbReference>
<dbReference type="Proteomes" id="UP001206983">
    <property type="component" value="Unassembled WGS sequence"/>
</dbReference>
<dbReference type="AlphaFoldDB" id="A0AAE3HAD4"/>
<comment type="caution">
    <text evidence="10">The sequence shown here is derived from an EMBL/GenBank/DDBJ whole genome shotgun (WGS) entry which is preliminary data.</text>
</comment>
<dbReference type="EMBL" id="JTEO01000004">
    <property type="protein sequence ID" value="MCQ6963077.1"/>
    <property type="molecule type" value="Genomic_DNA"/>
</dbReference>
<protein>
    <recommendedName>
        <fullName evidence="2 7">Replication factor C large subunit</fullName>
        <shortName evidence="7">RFC large subunit</shortName>
    </recommendedName>
    <alternativeName>
        <fullName evidence="6 7">Clamp loader large subunit</fullName>
    </alternativeName>
</protein>
<dbReference type="InterPro" id="IPR047854">
    <property type="entry name" value="RFC_lid"/>
</dbReference>
<dbReference type="NCBIfam" id="NF003231">
    <property type="entry name" value="PRK04195.2-1"/>
    <property type="match status" value="1"/>
</dbReference>
<feature type="binding site" evidence="7">
    <location>
        <begin position="50"/>
        <end position="57"/>
    </location>
    <ligand>
        <name>ATP</name>
        <dbReference type="ChEBI" id="CHEBI:30616"/>
    </ligand>
</feature>
<reference evidence="10 11" key="1">
    <citation type="journal article" date="2011" name="Appl. Environ. Microbiol.">
        <title>Methanogenic archaea isolated from Taiwan's Chelungpu fault.</title>
        <authorList>
            <person name="Wu S.Y."/>
            <person name="Lai M.C."/>
        </authorList>
    </citation>
    <scope>NUCLEOTIDE SEQUENCE [LARGE SCALE GENOMIC DNA]</scope>
    <source>
        <strain evidence="10 11">St545Mb</strain>
    </source>
</reference>
<gene>
    <name evidence="7" type="primary">rfcL</name>
    <name evidence="10" type="ORF">PV02_08545</name>
</gene>
<comment type="subunit">
    <text evidence="7">Heteromultimer composed of small subunits (RfcS) and large subunits (RfcL).</text>
</comment>
<dbReference type="SMART" id="SM00382">
    <property type="entry name" value="AAA"/>
    <property type="match status" value="1"/>
</dbReference>
<keyword evidence="4 7" id="KW-0547">Nucleotide-binding</keyword>
<dbReference type="GO" id="GO:0016887">
    <property type="term" value="F:ATP hydrolysis activity"/>
    <property type="evidence" value="ECO:0007669"/>
    <property type="project" value="InterPro"/>
</dbReference>
<dbReference type="InterPro" id="IPR027417">
    <property type="entry name" value="P-loop_NTPase"/>
</dbReference>
<feature type="compositionally biased region" description="Polar residues" evidence="8">
    <location>
        <begin position="501"/>
        <end position="517"/>
    </location>
</feature>
<dbReference type="Gene3D" id="1.10.8.60">
    <property type="match status" value="1"/>
</dbReference>
<evidence type="ECO:0000256" key="5">
    <source>
        <dbReference type="ARBA" id="ARBA00022840"/>
    </source>
</evidence>
<dbReference type="Pfam" id="PF00004">
    <property type="entry name" value="AAA"/>
    <property type="match status" value="1"/>
</dbReference>
<evidence type="ECO:0000256" key="2">
    <source>
        <dbReference type="ARBA" id="ARBA00014793"/>
    </source>
</evidence>
<dbReference type="InterPro" id="IPR003959">
    <property type="entry name" value="ATPase_AAA_core"/>
</dbReference>
<evidence type="ECO:0000256" key="6">
    <source>
        <dbReference type="ARBA" id="ARBA00032141"/>
    </source>
</evidence>
<evidence type="ECO:0000256" key="1">
    <source>
        <dbReference type="ARBA" id="ARBA00006878"/>
    </source>
</evidence>